<keyword evidence="1" id="KW-0812">Transmembrane</keyword>
<proteinExistence type="predicted"/>
<evidence type="ECO:0000313" key="2">
    <source>
        <dbReference type="EMBL" id="CAC5399212.1"/>
    </source>
</evidence>
<dbReference type="OrthoDB" id="5791190at2759"/>
<dbReference type="Proteomes" id="UP000507470">
    <property type="component" value="Unassembled WGS sequence"/>
</dbReference>
<sequence length="260" mass="30108">MTTPQTTVIDTLSRHPIYILFIFFFLYKIVVPKIRQETNIKKLLVSSNDLEPTSSDNNITFPKPDNINILQHGKFLSALDCWKAVQEKSHVFEDAPPGNKSNTWFLVTNVDNMSRKTNNLHSKYYDDCGIWESSKGKAFHQDYLLSDNFRTIFLKNDQYCTKVRQSGKTLFVPITPQPESTSIVTMHRYSTVLKDNNSFIKHVTWFNSSFANDLPSIAVYEYSGTYSLENATNYVRTHQKTLEKVVDECASKIIKRFSYR</sequence>
<name>A0A6J8CWB0_MYTCO</name>
<keyword evidence="1" id="KW-1133">Transmembrane helix</keyword>
<evidence type="ECO:0000256" key="1">
    <source>
        <dbReference type="SAM" id="Phobius"/>
    </source>
</evidence>
<accession>A0A6J8CWB0</accession>
<dbReference type="AlphaFoldDB" id="A0A6J8CWB0"/>
<protein>
    <submittedName>
        <fullName evidence="2">Uncharacterized protein</fullName>
    </submittedName>
</protein>
<reference evidence="2 3" key="1">
    <citation type="submission" date="2020-06" db="EMBL/GenBank/DDBJ databases">
        <authorList>
            <person name="Li R."/>
            <person name="Bekaert M."/>
        </authorList>
    </citation>
    <scope>NUCLEOTIDE SEQUENCE [LARGE SCALE GENOMIC DNA]</scope>
    <source>
        <strain evidence="3">wild</strain>
    </source>
</reference>
<keyword evidence="1" id="KW-0472">Membrane</keyword>
<keyword evidence="3" id="KW-1185">Reference proteome</keyword>
<dbReference type="EMBL" id="CACVKT020005973">
    <property type="protein sequence ID" value="CAC5399212.1"/>
    <property type="molecule type" value="Genomic_DNA"/>
</dbReference>
<feature type="transmembrane region" description="Helical" evidence="1">
    <location>
        <begin position="12"/>
        <end position="31"/>
    </location>
</feature>
<organism evidence="2 3">
    <name type="scientific">Mytilus coruscus</name>
    <name type="common">Sea mussel</name>
    <dbReference type="NCBI Taxonomy" id="42192"/>
    <lineage>
        <taxon>Eukaryota</taxon>
        <taxon>Metazoa</taxon>
        <taxon>Spiralia</taxon>
        <taxon>Lophotrochozoa</taxon>
        <taxon>Mollusca</taxon>
        <taxon>Bivalvia</taxon>
        <taxon>Autobranchia</taxon>
        <taxon>Pteriomorphia</taxon>
        <taxon>Mytilida</taxon>
        <taxon>Mytiloidea</taxon>
        <taxon>Mytilidae</taxon>
        <taxon>Mytilinae</taxon>
        <taxon>Mytilus</taxon>
    </lineage>
</organism>
<gene>
    <name evidence="2" type="ORF">MCOR_33495</name>
</gene>
<evidence type="ECO:0000313" key="3">
    <source>
        <dbReference type="Proteomes" id="UP000507470"/>
    </source>
</evidence>